<evidence type="ECO:0000259" key="1">
    <source>
        <dbReference type="Pfam" id="PF00078"/>
    </source>
</evidence>
<proteinExistence type="predicted"/>
<dbReference type="EMBL" id="JACGWJ010000022">
    <property type="protein sequence ID" value="KAL0329106.1"/>
    <property type="molecule type" value="Genomic_DNA"/>
</dbReference>
<dbReference type="PANTHER" id="PTHR24559">
    <property type="entry name" value="TRANSPOSON TY3-I GAG-POL POLYPROTEIN"/>
    <property type="match status" value="1"/>
</dbReference>
<dbReference type="Pfam" id="PF00078">
    <property type="entry name" value="RVT_1"/>
    <property type="match status" value="1"/>
</dbReference>
<dbReference type="PANTHER" id="PTHR24559:SF434">
    <property type="entry name" value="RNA-DIRECTED DNA POLYMERASE HOMOLOG"/>
    <property type="match status" value="1"/>
</dbReference>
<name>A0AAW2MF05_SESRA</name>
<gene>
    <name evidence="2" type="ORF">Sradi_4897300</name>
</gene>
<organism evidence="2">
    <name type="scientific">Sesamum radiatum</name>
    <name type="common">Black benniseed</name>
    <dbReference type="NCBI Taxonomy" id="300843"/>
    <lineage>
        <taxon>Eukaryota</taxon>
        <taxon>Viridiplantae</taxon>
        <taxon>Streptophyta</taxon>
        <taxon>Embryophyta</taxon>
        <taxon>Tracheophyta</taxon>
        <taxon>Spermatophyta</taxon>
        <taxon>Magnoliopsida</taxon>
        <taxon>eudicotyledons</taxon>
        <taxon>Gunneridae</taxon>
        <taxon>Pentapetalae</taxon>
        <taxon>asterids</taxon>
        <taxon>lamiids</taxon>
        <taxon>Lamiales</taxon>
        <taxon>Pedaliaceae</taxon>
        <taxon>Sesamum</taxon>
    </lineage>
</organism>
<evidence type="ECO:0000313" key="2">
    <source>
        <dbReference type="EMBL" id="KAL0329106.1"/>
    </source>
</evidence>
<accession>A0AAW2MF05</accession>
<reference evidence="2" key="2">
    <citation type="journal article" date="2024" name="Plant">
        <title>Genomic evolution and insights into agronomic trait innovations of Sesamum species.</title>
        <authorList>
            <person name="Miao H."/>
            <person name="Wang L."/>
            <person name="Qu L."/>
            <person name="Liu H."/>
            <person name="Sun Y."/>
            <person name="Le M."/>
            <person name="Wang Q."/>
            <person name="Wei S."/>
            <person name="Zheng Y."/>
            <person name="Lin W."/>
            <person name="Duan Y."/>
            <person name="Cao H."/>
            <person name="Xiong S."/>
            <person name="Wang X."/>
            <person name="Wei L."/>
            <person name="Li C."/>
            <person name="Ma Q."/>
            <person name="Ju M."/>
            <person name="Zhao R."/>
            <person name="Li G."/>
            <person name="Mu C."/>
            <person name="Tian Q."/>
            <person name="Mei H."/>
            <person name="Zhang T."/>
            <person name="Gao T."/>
            <person name="Zhang H."/>
        </authorList>
    </citation>
    <scope>NUCLEOTIDE SEQUENCE</scope>
    <source>
        <strain evidence="2">G02</strain>
    </source>
</reference>
<feature type="domain" description="Reverse transcriptase" evidence="1">
    <location>
        <begin position="152"/>
        <end position="232"/>
    </location>
</feature>
<dbReference type="Gene3D" id="3.30.70.270">
    <property type="match status" value="1"/>
</dbReference>
<sequence>MVAYFGTVCFGLFGSFYAFYCDGSLVVLVGEPPAFISFTSFPQFMRLFAYQSVDSVHVVSMFPDEDIVATLPGDLATLLRHFTAVFALPQGWSSHRFHDHRIHLAQCVSSKFMPLSLPSLSEGYYGIPHCGDVLDSLIRPSISPYSSLVLLVKKKDGSWRFSTDYQALNAIAVKDHFSIPTIDELHGAGFFSNIDLRSGYHQIRICPEDIPKTTFCSVDDHYEFVIIPFGLALLL</sequence>
<reference evidence="2" key="1">
    <citation type="submission" date="2020-06" db="EMBL/GenBank/DDBJ databases">
        <authorList>
            <person name="Li T."/>
            <person name="Hu X."/>
            <person name="Zhang T."/>
            <person name="Song X."/>
            <person name="Zhang H."/>
            <person name="Dai N."/>
            <person name="Sheng W."/>
            <person name="Hou X."/>
            <person name="Wei L."/>
        </authorList>
    </citation>
    <scope>NUCLEOTIDE SEQUENCE</scope>
    <source>
        <strain evidence="2">G02</strain>
        <tissue evidence="2">Leaf</tissue>
    </source>
</reference>
<dbReference type="AlphaFoldDB" id="A0AAW2MF05"/>
<dbReference type="Gene3D" id="3.10.10.10">
    <property type="entry name" value="HIV Type 1 Reverse Transcriptase, subunit A, domain 1"/>
    <property type="match status" value="1"/>
</dbReference>
<dbReference type="InterPro" id="IPR043502">
    <property type="entry name" value="DNA/RNA_pol_sf"/>
</dbReference>
<protein>
    <submittedName>
        <fullName evidence="2">Transposon Ty3-G Gag-Pol polyprotein</fullName>
    </submittedName>
</protein>
<comment type="caution">
    <text evidence="2">The sequence shown here is derived from an EMBL/GenBank/DDBJ whole genome shotgun (WGS) entry which is preliminary data.</text>
</comment>
<dbReference type="InterPro" id="IPR000477">
    <property type="entry name" value="RT_dom"/>
</dbReference>
<dbReference type="SUPFAM" id="SSF56672">
    <property type="entry name" value="DNA/RNA polymerases"/>
    <property type="match status" value="1"/>
</dbReference>
<dbReference type="InterPro" id="IPR043128">
    <property type="entry name" value="Rev_trsase/Diguanyl_cyclase"/>
</dbReference>
<dbReference type="CDD" id="cd01647">
    <property type="entry name" value="RT_LTR"/>
    <property type="match status" value="1"/>
</dbReference>
<dbReference type="InterPro" id="IPR053134">
    <property type="entry name" value="RNA-dir_DNA_polymerase"/>
</dbReference>